<proteinExistence type="predicted"/>
<name>A0A3L7JYY1_9BACI</name>
<dbReference type="Proteomes" id="UP000276770">
    <property type="component" value="Unassembled WGS sequence"/>
</dbReference>
<dbReference type="EMBL" id="RCVZ01000006">
    <property type="protein sequence ID" value="RLQ95525.1"/>
    <property type="molecule type" value="Genomic_DNA"/>
</dbReference>
<keyword evidence="3" id="KW-0808">Transferase</keyword>
<dbReference type="PIRSF" id="PIRSF020967">
    <property type="entry name" value="UCP020967"/>
    <property type="match status" value="1"/>
</dbReference>
<organism evidence="3 4">
    <name type="scientific">Falsibacillus albus</name>
    <dbReference type="NCBI Taxonomy" id="2478915"/>
    <lineage>
        <taxon>Bacteria</taxon>
        <taxon>Bacillati</taxon>
        <taxon>Bacillota</taxon>
        <taxon>Bacilli</taxon>
        <taxon>Bacillales</taxon>
        <taxon>Bacillaceae</taxon>
        <taxon>Falsibacillus</taxon>
    </lineage>
</organism>
<dbReference type="CDD" id="cd06223">
    <property type="entry name" value="PRTases_typeI"/>
    <property type="match status" value="1"/>
</dbReference>
<dbReference type="InterPro" id="IPR029057">
    <property type="entry name" value="PRTase-like"/>
</dbReference>
<keyword evidence="3" id="KW-0328">Glycosyltransferase</keyword>
<evidence type="ECO:0000259" key="1">
    <source>
        <dbReference type="Pfam" id="PF12500"/>
    </source>
</evidence>
<dbReference type="InterPro" id="IPR011214">
    <property type="entry name" value="UCP020967"/>
</dbReference>
<evidence type="ECO:0000313" key="3">
    <source>
        <dbReference type="EMBL" id="RLQ95525.1"/>
    </source>
</evidence>
<evidence type="ECO:0000313" key="4">
    <source>
        <dbReference type="Proteomes" id="UP000276770"/>
    </source>
</evidence>
<dbReference type="Pfam" id="PF15609">
    <property type="entry name" value="PRTase_2"/>
    <property type="match status" value="1"/>
</dbReference>
<dbReference type="InterPro" id="IPR000836">
    <property type="entry name" value="PRTase_dom"/>
</dbReference>
<comment type="caution">
    <text evidence="3">The sequence shown here is derived from an EMBL/GenBank/DDBJ whole genome shotgun (WGS) entry which is preliminary data.</text>
</comment>
<protein>
    <submittedName>
        <fullName evidence="3">Adenine/guanine phosphoribosyltransferase</fullName>
    </submittedName>
</protein>
<dbReference type="Pfam" id="PF12500">
    <property type="entry name" value="TRSP"/>
    <property type="match status" value="1"/>
</dbReference>
<dbReference type="OrthoDB" id="56827at2"/>
<dbReference type="RefSeq" id="WP_121680640.1">
    <property type="nucleotide sequence ID" value="NZ_RCVZ01000006.1"/>
</dbReference>
<reference evidence="3 4" key="1">
    <citation type="submission" date="2018-10" db="EMBL/GenBank/DDBJ databases">
        <title>Falsibacillus sp. genome draft.</title>
        <authorList>
            <person name="Shi S."/>
        </authorList>
    </citation>
    <scope>NUCLEOTIDE SEQUENCE [LARGE SCALE GENOMIC DNA]</scope>
    <source>
        <strain evidence="3 4">GY 10110</strain>
    </source>
</reference>
<dbReference type="InterPro" id="IPR022537">
    <property type="entry name" value="TRSP_dom"/>
</dbReference>
<dbReference type="AlphaFoldDB" id="A0A3L7JYY1"/>
<dbReference type="Gene3D" id="3.40.50.2020">
    <property type="match status" value="1"/>
</dbReference>
<dbReference type="GO" id="GO:0016757">
    <property type="term" value="F:glycosyltransferase activity"/>
    <property type="evidence" value="ECO:0007669"/>
    <property type="project" value="UniProtKB-KW"/>
</dbReference>
<accession>A0A3L7JYY1</accession>
<dbReference type="InterPro" id="IPR041688">
    <property type="entry name" value="PRTase_2"/>
</dbReference>
<dbReference type="SUPFAM" id="SSF53271">
    <property type="entry name" value="PRTase-like"/>
    <property type="match status" value="1"/>
</dbReference>
<keyword evidence="4" id="KW-1185">Reference proteome</keyword>
<gene>
    <name evidence="3" type="ORF">D9X91_10875</name>
</gene>
<evidence type="ECO:0000259" key="2">
    <source>
        <dbReference type="Pfam" id="PF15609"/>
    </source>
</evidence>
<sequence length="458" mass="52785">MGNHSSISLEIRKNKTYSIDVIDGLRVKINIDRNPYQIPLDSLFEMAARINKKRGFLFVSKLLGKHIPVNPRLALLTGGLLASRFMEKNSSRLHPLLGEMLEALKRGRCVDHLFGEITSHTYELKQRTLFIGFAETATALGHAMFNSFENSDFFHTTREDLTDHISVIDFEEEHSHATSHRCYIPKHLIDNHHPIVLVDDELTTGKTALNIIESIHRSFPRKQYHIVSILDWRSEEDRRHFKELEKKLNIQINEISLVEGTIEVEGSPESGLLRDDRDQSKIMESSVQFHDFSKSVETDLIVKAVSRNEREYTTYLTLTGRFGFRDFEKDKMDRFIQKMAKSLSDEMSGDKALCLGTGEFMYVPMRIAAEMGEGVNFQSTTRSPIFHHDAPGYGAKQKYSFESPEHPGVRNFFYNVIPGQYEEVFIFFEKNIEREKLNPLLSHCHRLFKTIHIVTFGG</sequence>
<feature type="domain" description="TRSP" evidence="1">
    <location>
        <begin position="319"/>
        <end position="442"/>
    </location>
</feature>
<feature type="domain" description="Orotate phosphoribosyltransferase-like" evidence="2">
    <location>
        <begin position="43"/>
        <end position="261"/>
    </location>
</feature>